<proteinExistence type="predicted"/>
<dbReference type="PANTHER" id="PTHR31170">
    <property type="entry name" value="BNAC04G53230D PROTEIN"/>
    <property type="match status" value="1"/>
</dbReference>
<name>A0AAW2CK51_9ROSI</name>
<evidence type="ECO:0000313" key="3">
    <source>
        <dbReference type="Proteomes" id="UP001459277"/>
    </source>
</evidence>
<evidence type="ECO:0000256" key="1">
    <source>
        <dbReference type="SAM" id="Phobius"/>
    </source>
</evidence>
<evidence type="ECO:0000313" key="2">
    <source>
        <dbReference type="EMBL" id="KAK9997420.1"/>
    </source>
</evidence>
<dbReference type="InterPro" id="IPR004158">
    <property type="entry name" value="DUF247_pln"/>
</dbReference>
<keyword evidence="3" id="KW-1185">Reference proteome</keyword>
<dbReference type="Proteomes" id="UP001459277">
    <property type="component" value="Unassembled WGS sequence"/>
</dbReference>
<keyword evidence="1" id="KW-1133">Transmembrane helix</keyword>
<feature type="transmembrane region" description="Helical" evidence="1">
    <location>
        <begin position="408"/>
        <end position="428"/>
    </location>
</feature>
<dbReference type="PANTHER" id="PTHR31170:SF23">
    <property type="match status" value="1"/>
</dbReference>
<dbReference type="EMBL" id="JAZDWU010000007">
    <property type="protein sequence ID" value="KAK9997420.1"/>
    <property type="molecule type" value="Genomic_DNA"/>
</dbReference>
<keyword evidence="1" id="KW-0812">Transmembrane</keyword>
<keyword evidence="1" id="KW-0472">Membrane</keyword>
<dbReference type="Pfam" id="PF03140">
    <property type="entry name" value="DUF247"/>
    <property type="match status" value="1"/>
</dbReference>
<organism evidence="2 3">
    <name type="scientific">Lithocarpus litseifolius</name>
    <dbReference type="NCBI Taxonomy" id="425828"/>
    <lineage>
        <taxon>Eukaryota</taxon>
        <taxon>Viridiplantae</taxon>
        <taxon>Streptophyta</taxon>
        <taxon>Embryophyta</taxon>
        <taxon>Tracheophyta</taxon>
        <taxon>Spermatophyta</taxon>
        <taxon>Magnoliopsida</taxon>
        <taxon>eudicotyledons</taxon>
        <taxon>Gunneridae</taxon>
        <taxon>Pentapetalae</taxon>
        <taxon>rosids</taxon>
        <taxon>fabids</taxon>
        <taxon>Fagales</taxon>
        <taxon>Fagaceae</taxon>
        <taxon>Lithocarpus</taxon>
    </lineage>
</organism>
<protein>
    <submittedName>
        <fullName evidence="2">Uncharacterized protein</fullName>
    </submittedName>
</protein>
<reference evidence="2 3" key="1">
    <citation type="submission" date="2024-01" db="EMBL/GenBank/DDBJ databases">
        <title>A telomere-to-telomere, gap-free genome of sweet tea (Lithocarpus litseifolius).</title>
        <authorList>
            <person name="Zhou J."/>
        </authorList>
    </citation>
    <scope>NUCLEOTIDE SEQUENCE [LARGE SCALE GENOMIC DNA]</scope>
    <source>
        <strain evidence="2">Zhou-2022a</strain>
        <tissue evidence="2">Leaf</tissue>
    </source>
</reference>
<sequence>MTEPHPFDGTARIVRRRRQVNHEDLISNRITGICRVPYHLRKLNEEAYTPQVISIGPFHNQEDSKRLRTTQGLKEEYSERFWQRVTAEIKDNISRFVKEEGTKKQICEFYGEKICPSDDSLPELVLADAVFILELFLRCRLRDGPREDPMFKESFLFQTVIDDLLLLENQLPFWFLEEVFRRASLVYRDVSSVRQLTFEFFKAFNVQNISHENFDVKILHFTDLLRVFLLPQSLWPSSTQSPQRGNKKVKLLYSATQLQEAGVKFKVSSNKGLTGLKFENGVLEIPCLELYDTTEALIRNIMALEQICYIRNGYVTDYFQMLDFLTNTTKDMDLLCDRKIVDNYLGDNNAATSIVNNLHKNILWVGLSPDYCDLCESLNKFYEDPRHKWKAILKRDYFSTPWRTVSTVAVAILFVLTFIQTVCSLLQVL</sequence>
<comment type="caution">
    <text evidence="2">The sequence shown here is derived from an EMBL/GenBank/DDBJ whole genome shotgun (WGS) entry which is preliminary data.</text>
</comment>
<gene>
    <name evidence="2" type="ORF">SO802_022106</name>
</gene>
<accession>A0AAW2CK51</accession>
<dbReference type="AlphaFoldDB" id="A0AAW2CK51"/>